<dbReference type="InterPro" id="IPR036869">
    <property type="entry name" value="J_dom_sf"/>
</dbReference>
<feature type="transmembrane region" description="Helical" evidence="8">
    <location>
        <begin position="196"/>
        <end position="218"/>
    </location>
</feature>
<feature type="domain" description="J" evidence="9">
    <location>
        <begin position="342"/>
        <end position="414"/>
    </location>
</feature>
<dbReference type="Gene3D" id="1.10.287.110">
    <property type="entry name" value="DnaJ domain"/>
    <property type="match status" value="1"/>
</dbReference>
<proteinExistence type="predicted"/>
<comment type="subcellular location">
    <subcellularLocation>
        <location evidence="2">Membrane</location>
        <topology evidence="2">Multi-pass membrane protein</topology>
    </subcellularLocation>
</comment>
<evidence type="ECO:0000256" key="6">
    <source>
        <dbReference type="ARBA" id="ARBA00023136"/>
    </source>
</evidence>
<dbReference type="CDD" id="cd06257">
    <property type="entry name" value="DnaJ"/>
    <property type="match status" value="1"/>
</dbReference>
<name>A0A9J7EQD7_SPOLT</name>
<dbReference type="PRINTS" id="PR00625">
    <property type="entry name" value="JDOMAIN"/>
</dbReference>
<dbReference type="InterPro" id="IPR007829">
    <property type="entry name" value="TM2"/>
</dbReference>
<dbReference type="InterPro" id="IPR001623">
    <property type="entry name" value="DnaJ_domain"/>
</dbReference>
<dbReference type="CTD" id="32683"/>
<keyword evidence="4 8" id="KW-0812">Transmembrane</keyword>
<gene>
    <name evidence="11" type="primary">LOC111360774</name>
</gene>
<accession>A0A9J7EQD7</accession>
<evidence type="ECO:0000313" key="10">
    <source>
        <dbReference type="Proteomes" id="UP000301870"/>
    </source>
</evidence>
<feature type="transmembrane region" description="Helical" evidence="8">
    <location>
        <begin position="239"/>
        <end position="259"/>
    </location>
</feature>
<feature type="compositionally biased region" description="Basic residues" evidence="7">
    <location>
        <begin position="400"/>
        <end position="409"/>
    </location>
</feature>
<keyword evidence="10" id="KW-1185">Reference proteome</keyword>
<dbReference type="AlphaFoldDB" id="A0A9J7EQD7"/>
<evidence type="ECO:0000256" key="7">
    <source>
        <dbReference type="SAM" id="MobiDB-lite"/>
    </source>
</evidence>
<feature type="transmembrane region" description="Helical" evidence="8">
    <location>
        <begin position="14"/>
        <end position="34"/>
    </location>
</feature>
<dbReference type="GeneID" id="111360774"/>
<organism evidence="10 11">
    <name type="scientific">Spodoptera litura</name>
    <name type="common">Asian cotton leafworm</name>
    <dbReference type="NCBI Taxonomy" id="69820"/>
    <lineage>
        <taxon>Eukaryota</taxon>
        <taxon>Metazoa</taxon>
        <taxon>Ecdysozoa</taxon>
        <taxon>Arthropoda</taxon>
        <taxon>Hexapoda</taxon>
        <taxon>Insecta</taxon>
        <taxon>Pterygota</taxon>
        <taxon>Neoptera</taxon>
        <taxon>Endopterygota</taxon>
        <taxon>Lepidoptera</taxon>
        <taxon>Glossata</taxon>
        <taxon>Ditrysia</taxon>
        <taxon>Noctuoidea</taxon>
        <taxon>Noctuidae</taxon>
        <taxon>Amphipyrinae</taxon>
        <taxon>Spodoptera</taxon>
    </lineage>
</organism>
<dbReference type="SUPFAM" id="SSF46565">
    <property type="entry name" value="Chaperone J-domain"/>
    <property type="match status" value="1"/>
</dbReference>
<feature type="transmembrane region" description="Helical" evidence="8">
    <location>
        <begin position="40"/>
        <end position="59"/>
    </location>
</feature>
<keyword evidence="6 8" id="KW-0472">Membrane</keyword>
<evidence type="ECO:0000256" key="8">
    <source>
        <dbReference type="SAM" id="Phobius"/>
    </source>
</evidence>
<dbReference type="PANTHER" id="PTHR44733:SF1">
    <property type="entry name" value="DNAJ HOMOLOG SUBFAMILY C MEMBER 22"/>
    <property type="match status" value="1"/>
</dbReference>
<dbReference type="GO" id="GO:0016020">
    <property type="term" value="C:membrane"/>
    <property type="evidence" value="ECO:0007669"/>
    <property type="project" value="UniProtKB-SubCell"/>
</dbReference>
<sequence>MAAKSSTMPGKKSIFVAYFMWLFTGIFGGHHFYLRRDRHAFVWWTTLGGFIVGWLGEIFRIPRYVREANDDPQYVEELARRVIQNKKPPFSMNRFTGMLMVGYSWAQMTMFAIPPDSFWGINLRYLNLLIPVALGLDKARRQVVKGNKDKAKTEISVCDMDDSKAKPEGVWTVGNIGNEEGSLKWPLLGAFAAYPIRYYVFDDSIWFTIMLLASACAFDSYSKRWRRTPKKKTHNVKRVSILATCACIYLSLWCSYLYFHGTITDSEGDEVPIYEALHHFFTSPWWLDVKQCIAETYQYAQHHGWYEVWKQIIDLSDPHGEQNAYRGIFPAACACELGPYERLKAVLGVNRDSSQSEITSVWRKLSRENHPDKVKDEAERRAAQERFMEIQQAYEILSNSKHRRNRRNKKDNSDEINI</sequence>
<evidence type="ECO:0000313" key="11">
    <source>
        <dbReference type="RefSeq" id="XP_022832732.1"/>
    </source>
</evidence>
<evidence type="ECO:0000256" key="3">
    <source>
        <dbReference type="ARBA" id="ARBA00020945"/>
    </source>
</evidence>
<dbReference type="PROSITE" id="PS50076">
    <property type="entry name" value="DNAJ_2"/>
    <property type="match status" value="1"/>
</dbReference>
<evidence type="ECO:0000256" key="5">
    <source>
        <dbReference type="ARBA" id="ARBA00022989"/>
    </source>
</evidence>
<evidence type="ECO:0000256" key="4">
    <source>
        <dbReference type="ARBA" id="ARBA00022692"/>
    </source>
</evidence>
<dbReference type="Proteomes" id="UP000301870">
    <property type="component" value="Chromosome Z"/>
</dbReference>
<dbReference type="RefSeq" id="XP_022832732.1">
    <property type="nucleotide sequence ID" value="XM_022976964.1"/>
</dbReference>
<dbReference type="Pfam" id="PF05154">
    <property type="entry name" value="TM2"/>
    <property type="match status" value="1"/>
</dbReference>
<dbReference type="OrthoDB" id="10262359at2759"/>
<dbReference type="KEGG" id="sliu:111360774"/>
<dbReference type="Pfam" id="PF00226">
    <property type="entry name" value="DnaJ"/>
    <property type="match status" value="1"/>
</dbReference>
<feature type="region of interest" description="Disordered" evidence="7">
    <location>
        <begin position="398"/>
        <end position="418"/>
    </location>
</feature>
<reference evidence="11" key="1">
    <citation type="submission" date="2025-08" db="UniProtKB">
        <authorList>
            <consortium name="RefSeq"/>
        </authorList>
    </citation>
    <scope>IDENTIFICATION</scope>
    <source>
        <strain evidence="11">Ishihara</strain>
        <tissue evidence="11">Whole body</tissue>
    </source>
</reference>
<dbReference type="PANTHER" id="PTHR44733">
    <property type="entry name" value="DNAJ HOMOLOG SUBFAMILY C MEMBER 22"/>
    <property type="match status" value="1"/>
</dbReference>
<keyword evidence="5 8" id="KW-1133">Transmembrane helix</keyword>
<comment type="function">
    <text evidence="1">May function as a co-chaperone.</text>
</comment>
<evidence type="ECO:0000256" key="1">
    <source>
        <dbReference type="ARBA" id="ARBA00002080"/>
    </source>
</evidence>
<evidence type="ECO:0000256" key="2">
    <source>
        <dbReference type="ARBA" id="ARBA00004141"/>
    </source>
</evidence>
<dbReference type="SMART" id="SM00271">
    <property type="entry name" value="DnaJ"/>
    <property type="match status" value="1"/>
</dbReference>
<feature type="transmembrane region" description="Helical" evidence="8">
    <location>
        <begin position="95"/>
        <end position="113"/>
    </location>
</feature>
<evidence type="ECO:0000259" key="9">
    <source>
        <dbReference type="PROSITE" id="PS50076"/>
    </source>
</evidence>
<protein>
    <recommendedName>
        <fullName evidence="3">DnaJ homolog subfamily C member 22</fullName>
    </recommendedName>
</protein>